<evidence type="ECO:0000256" key="1">
    <source>
        <dbReference type="SAM" id="Phobius"/>
    </source>
</evidence>
<keyword evidence="1" id="KW-1133">Transmembrane helix</keyword>
<evidence type="ECO:0000313" key="3">
    <source>
        <dbReference type="Proteomes" id="UP000032142"/>
    </source>
</evidence>
<protein>
    <submittedName>
        <fullName evidence="2">Killer cell immunoglobulin-like receptor 2DL4</fullName>
    </submittedName>
</protein>
<keyword evidence="2" id="KW-0675">Receptor</keyword>
<keyword evidence="1" id="KW-0472">Membrane</keyword>
<dbReference type="Proteomes" id="UP000032142">
    <property type="component" value="Unassembled WGS sequence"/>
</dbReference>
<reference evidence="3" key="1">
    <citation type="submission" date="2014-09" db="EMBL/GenBank/DDBJ databases">
        <authorList>
            <person name="Mudge J."/>
            <person name="Ramaraj T."/>
            <person name="Lindquist I.E."/>
            <person name="Bharti A.K."/>
            <person name="Sundararajan A."/>
            <person name="Cameron C.T."/>
            <person name="Woodward J.E."/>
            <person name="May G.D."/>
            <person name="Brubaker C."/>
            <person name="Broadhvest J."/>
            <person name="Wilkins T.A."/>
        </authorList>
    </citation>
    <scope>NUCLEOTIDE SEQUENCE</scope>
    <source>
        <strain evidence="3">cv. AKA8401</strain>
    </source>
</reference>
<gene>
    <name evidence="2" type="ORF">F383_22247</name>
</gene>
<sequence>MYIYVAYQIILPLLPCHLGTIIASLIIIPVEHSKYYKCHINIHSQSYLISCNAHHGGTHGLTHISYQSRCYYTGCSQKLSGIQPLKDYLATSRTHKTIGRTSITCIVSIMNLDHSTGLEATYITNLDHSTSSDFLIPSDMSLVS</sequence>
<dbReference type="AlphaFoldDB" id="A0A0B0NXU1"/>
<dbReference type="EMBL" id="KN406760">
    <property type="protein sequence ID" value="KHG16694.1"/>
    <property type="molecule type" value="Genomic_DNA"/>
</dbReference>
<organism evidence="2 3">
    <name type="scientific">Gossypium arboreum</name>
    <name type="common">Tree cotton</name>
    <name type="synonym">Gossypium nanking</name>
    <dbReference type="NCBI Taxonomy" id="29729"/>
    <lineage>
        <taxon>Eukaryota</taxon>
        <taxon>Viridiplantae</taxon>
        <taxon>Streptophyta</taxon>
        <taxon>Embryophyta</taxon>
        <taxon>Tracheophyta</taxon>
        <taxon>Spermatophyta</taxon>
        <taxon>Magnoliopsida</taxon>
        <taxon>eudicotyledons</taxon>
        <taxon>Gunneridae</taxon>
        <taxon>Pentapetalae</taxon>
        <taxon>rosids</taxon>
        <taxon>malvids</taxon>
        <taxon>Malvales</taxon>
        <taxon>Malvaceae</taxon>
        <taxon>Malvoideae</taxon>
        <taxon>Gossypium</taxon>
    </lineage>
</organism>
<evidence type="ECO:0000313" key="2">
    <source>
        <dbReference type="EMBL" id="KHG16694.1"/>
    </source>
</evidence>
<feature type="transmembrane region" description="Helical" evidence="1">
    <location>
        <begin position="6"/>
        <end position="28"/>
    </location>
</feature>
<accession>A0A0B0NXU1</accession>
<keyword evidence="3" id="KW-1185">Reference proteome</keyword>
<name>A0A0B0NXU1_GOSAR</name>
<proteinExistence type="predicted"/>
<keyword evidence="1" id="KW-0812">Transmembrane</keyword>